<dbReference type="InterPro" id="IPR036457">
    <property type="entry name" value="PPM-type-like_dom_sf"/>
</dbReference>
<dbReference type="PROSITE" id="PS51746">
    <property type="entry name" value="PPM_2"/>
    <property type="match status" value="1"/>
</dbReference>
<protein>
    <submittedName>
        <fullName evidence="2">Serine/threonine phosphatase PrpC</fullName>
    </submittedName>
</protein>
<dbReference type="InterPro" id="IPR001932">
    <property type="entry name" value="PPM-type_phosphatase-like_dom"/>
</dbReference>
<dbReference type="SMART" id="SM00331">
    <property type="entry name" value="PP2C_SIG"/>
    <property type="match status" value="1"/>
</dbReference>
<name>W4VD54_9FIRM</name>
<evidence type="ECO:0000313" key="3">
    <source>
        <dbReference type="Proteomes" id="UP000019109"/>
    </source>
</evidence>
<feature type="domain" description="PPM-type phosphatase" evidence="1">
    <location>
        <begin position="7"/>
        <end position="258"/>
    </location>
</feature>
<comment type="caution">
    <text evidence="2">The sequence shown here is derived from an EMBL/GenBank/DDBJ whole genome shotgun (WGS) entry which is preliminary data.</text>
</comment>
<dbReference type="AlphaFoldDB" id="W4VD54"/>
<accession>W4VD54</accession>
<keyword evidence="3" id="KW-1185">Reference proteome</keyword>
<dbReference type="SMART" id="SM00332">
    <property type="entry name" value="PP2Cc"/>
    <property type="match status" value="1"/>
</dbReference>
<dbReference type="RefSeq" id="WP_038291275.1">
    <property type="nucleotide sequence ID" value="NZ_BAVR01000087.1"/>
</dbReference>
<gene>
    <name evidence="2" type="ORF">JCM21531_4358</name>
</gene>
<dbReference type="STRING" id="1294263.JCM21531_4358"/>
<proteinExistence type="predicted"/>
<evidence type="ECO:0000259" key="1">
    <source>
        <dbReference type="PROSITE" id="PS51746"/>
    </source>
</evidence>
<sequence length="285" mass="31966">MLKRSFAIGALSDIGNVKKTNEDNILVKVGDEKNGEFGLFLVADGMGGLAAGEVASRIIVNEFSLWWEQQLPNIFQREKNEVLSVISYELDGLIRDINQKIIRFGLSINAKVGSTLTMLFIYQDKYLIKHVGDSRIYRINSCITKLTEDHSWVAQQVREGKMREEEAKYHPKRNILTKCLGVMENLEIFNACGNIASDDGFLVCSDGFHNYLDDDEIYNSLSSCKKEDADVQKTLGSLLEKVKLRGAADNISAVAICQHIYRDYNGSLLGIKGIINRITGNFNGW</sequence>
<dbReference type="OrthoDB" id="9801841at2"/>
<evidence type="ECO:0000313" key="2">
    <source>
        <dbReference type="EMBL" id="GAE90723.1"/>
    </source>
</evidence>
<dbReference type="EMBL" id="BAVR01000087">
    <property type="protein sequence ID" value="GAE90723.1"/>
    <property type="molecule type" value="Genomic_DNA"/>
</dbReference>
<dbReference type="Pfam" id="PF13672">
    <property type="entry name" value="PP2C_2"/>
    <property type="match status" value="1"/>
</dbReference>
<organism evidence="2 3">
    <name type="scientific">Acetivibrio straminisolvens JCM 21531</name>
    <dbReference type="NCBI Taxonomy" id="1294263"/>
    <lineage>
        <taxon>Bacteria</taxon>
        <taxon>Bacillati</taxon>
        <taxon>Bacillota</taxon>
        <taxon>Clostridia</taxon>
        <taxon>Eubacteriales</taxon>
        <taxon>Oscillospiraceae</taxon>
        <taxon>Acetivibrio</taxon>
    </lineage>
</organism>
<dbReference type="CDD" id="cd00143">
    <property type="entry name" value="PP2Cc"/>
    <property type="match status" value="1"/>
</dbReference>
<dbReference type="Proteomes" id="UP000019109">
    <property type="component" value="Unassembled WGS sequence"/>
</dbReference>
<dbReference type="SUPFAM" id="SSF81606">
    <property type="entry name" value="PP2C-like"/>
    <property type="match status" value="1"/>
</dbReference>
<dbReference type="Gene3D" id="3.60.40.10">
    <property type="entry name" value="PPM-type phosphatase domain"/>
    <property type="match status" value="1"/>
</dbReference>
<reference evidence="2" key="1">
    <citation type="journal article" date="2014" name="Genome Announc.">
        <title>Draft Genome Sequence of Clostridium straminisolvens Strain JCM 21531T, Isolated from a Cellulose-Degrading Bacterial Community.</title>
        <authorList>
            <person name="Yuki M."/>
            <person name="Oshima K."/>
            <person name="Suda W."/>
            <person name="Sakamoto M."/>
            <person name="Kitamura K."/>
            <person name="Iida T."/>
            <person name="Hattori M."/>
            <person name="Ohkuma M."/>
        </authorList>
    </citation>
    <scope>NUCLEOTIDE SEQUENCE [LARGE SCALE GENOMIC DNA]</scope>
    <source>
        <strain evidence="2">JCM 21531</strain>
    </source>
</reference>